<reference evidence="2" key="1">
    <citation type="submission" date="2021-06" db="EMBL/GenBank/DDBJ databases">
        <authorList>
            <person name="Kallberg Y."/>
            <person name="Tangrot J."/>
            <person name="Rosling A."/>
        </authorList>
    </citation>
    <scope>NUCLEOTIDE SEQUENCE</scope>
    <source>
        <strain evidence="2">MT106</strain>
    </source>
</reference>
<dbReference type="Proteomes" id="UP000789831">
    <property type="component" value="Unassembled WGS sequence"/>
</dbReference>
<dbReference type="Pfam" id="PF00075">
    <property type="entry name" value="RNase_H"/>
    <property type="match status" value="1"/>
</dbReference>
<dbReference type="InterPro" id="IPR002156">
    <property type="entry name" value="RNaseH_domain"/>
</dbReference>
<feature type="domain" description="RNase H type-1" evidence="1">
    <location>
        <begin position="69"/>
        <end position="173"/>
    </location>
</feature>
<gene>
    <name evidence="2" type="ORF">AGERDE_LOCUS13474</name>
</gene>
<proteinExistence type="predicted"/>
<evidence type="ECO:0000313" key="2">
    <source>
        <dbReference type="EMBL" id="CAG8700289.1"/>
    </source>
</evidence>
<evidence type="ECO:0000259" key="1">
    <source>
        <dbReference type="PROSITE" id="PS50879"/>
    </source>
</evidence>
<dbReference type="OrthoDB" id="2408008at2759"/>
<accession>A0A9N9HQD2</accession>
<dbReference type="InterPro" id="IPR012337">
    <property type="entry name" value="RNaseH-like_sf"/>
</dbReference>
<dbReference type="SUPFAM" id="SSF53098">
    <property type="entry name" value="Ribonuclease H-like"/>
    <property type="match status" value="1"/>
</dbReference>
<comment type="caution">
    <text evidence="2">The sequence shown here is derived from an EMBL/GenBank/DDBJ whole genome shotgun (WGS) entry which is preliminary data.</text>
</comment>
<protein>
    <submittedName>
        <fullName evidence="2">13145_t:CDS:1</fullName>
    </submittedName>
</protein>
<dbReference type="GO" id="GO:0003676">
    <property type="term" value="F:nucleic acid binding"/>
    <property type="evidence" value="ECO:0007669"/>
    <property type="project" value="InterPro"/>
</dbReference>
<dbReference type="GO" id="GO:0004523">
    <property type="term" value="F:RNA-DNA hybrid ribonuclease activity"/>
    <property type="evidence" value="ECO:0007669"/>
    <property type="project" value="InterPro"/>
</dbReference>
<feature type="non-terminal residue" evidence="2">
    <location>
        <position position="1"/>
    </location>
</feature>
<name>A0A9N9HQD2_9GLOM</name>
<sequence>NNSQGIKPWWYKTLEERTLTNNTFRNIKRIFHLIHNIPTGLHSKLISLHLNGSFNRKAQWQHITLFLHHHNPTNFYTDGSIVNANTKSIKASAAWTTWPPDKLFSHSIEGTISTTKAETFALCTLTEAITNNQIINVYTDSQALIQGYNNNITNRSQLSIRKTLKNSHWPLWE</sequence>
<feature type="non-terminal residue" evidence="2">
    <location>
        <position position="173"/>
    </location>
</feature>
<evidence type="ECO:0000313" key="3">
    <source>
        <dbReference type="Proteomes" id="UP000789831"/>
    </source>
</evidence>
<dbReference type="AlphaFoldDB" id="A0A9N9HQD2"/>
<dbReference type="Gene3D" id="3.30.420.10">
    <property type="entry name" value="Ribonuclease H-like superfamily/Ribonuclease H"/>
    <property type="match status" value="1"/>
</dbReference>
<dbReference type="EMBL" id="CAJVPL010017915">
    <property type="protein sequence ID" value="CAG8700289.1"/>
    <property type="molecule type" value="Genomic_DNA"/>
</dbReference>
<dbReference type="PROSITE" id="PS50879">
    <property type="entry name" value="RNASE_H_1"/>
    <property type="match status" value="1"/>
</dbReference>
<dbReference type="InterPro" id="IPR036397">
    <property type="entry name" value="RNaseH_sf"/>
</dbReference>
<organism evidence="2 3">
    <name type="scientific">Ambispora gerdemannii</name>
    <dbReference type="NCBI Taxonomy" id="144530"/>
    <lineage>
        <taxon>Eukaryota</taxon>
        <taxon>Fungi</taxon>
        <taxon>Fungi incertae sedis</taxon>
        <taxon>Mucoromycota</taxon>
        <taxon>Glomeromycotina</taxon>
        <taxon>Glomeromycetes</taxon>
        <taxon>Archaeosporales</taxon>
        <taxon>Ambisporaceae</taxon>
        <taxon>Ambispora</taxon>
    </lineage>
</organism>
<keyword evidence="3" id="KW-1185">Reference proteome</keyword>